<evidence type="ECO:0000256" key="1">
    <source>
        <dbReference type="SAM" id="Phobius"/>
    </source>
</evidence>
<dbReference type="RefSeq" id="WP_377599604.1">
    <property type="nucleotide sequence ID" value="NZ_JBHUME010000002.1"/>
</dbReference>
<organism evidence="2 3">
    <name type="scientific">Paenibacillus gansuensis</name>
    <dbReference type="NCBI Taxonomy" id="306542"/>
    <lineage>
        <taxon>Bacteria</taxon>
        <taxon>Bacillati</taxon>
        <taxon>Bacillota</taxon>
        <taxon>Bacilli</taxon>
        <taxon>Bacillales</taxon>
        <taxon>Paenibacillaceae</taxon>
        <taxon>Paenibacillus</taxon>
    </lineage>
</organism>
<comment type="caution">
    <text evidence="2">The sequence shown here is derived from an EMBL/GenBank/DDBJ whole genome shotgun (WGS) entry which is preliminary data.</text>
</comment>
<keyword evidence="1" id="KW-1133">Transmembrane helix</keyword>
<feature type="transmembrane region" description="Helical" evidence="1">
    <location>
        <begin position="68"/>
        <end position="88"/>
    </location>
</feature>
<name>A0ABW5P7B4_9BACL</name>
<protein>
    <submittedName>
        <fullName evidence="2">ABC transporter permease</fullName>
    </submittedName>
</protein>
<feature type="transmembrane region" description="Helical" evidence="1">
    <location>
        <begin position="26"/>
        <end position="48"/>
    </location>
</feature>
<feature type="transmembrane region" description="Helical" evidence="1">
    <location>
        <begin position="145"/>
        <end position="171"/>
    </location>
</feature>
<feature type="transmembrane region" description="Helical" evidence="1">
    <location>
        <begin position="229"/>
        <end position="252"/>
    </location>
</feature>
<accession>A0ABW5P7B4</accession>
<dbReference type="PANTHER" id="PTHR36833">
    <property type="entry name" value="SLR0610 PROTEIN-RELATED"/>
    <property type="match status" value="1"/>
</dbReference>
<evidence type="ECO:0000313" key="2">
    <source>
        <dbReference type="EMBL" id="MFD2611201.1"/>
    </source>
</evidence>
<gene>
    <name evidence="2" type="ORF">ACFSUF_02030</name>
</gene>
<dbReference type="EMBL" id="JBHUME010000002">
    <property type="protein sequence ID" value="MFD2611201.1"/>
    <property type="molecule type" value="Genomic_DNA"/>
</dbReference>
<proteinExistence type="predicted"/>
<dbReference type="PANTHER" id="PTHR36833:SF1">
    <property type="entry name" value="INTEGRAL MEMBRANE TRANSPORT PROTEIN"/>
    <property type="match status" value="1"/>
</dbReference>
<dbReference type="Proteomes" id="UP001597541">
    <property type="component" value="Unassembled WGS sequence"/>
</dbReference>
<reference evidence="3" key="1">
    <citation type="journal article" date="2019" name="Int. J. Syst. Evol. Microbiol.">
        <title>The Global Catalogue of Microorganisms (GCM) 10K type strain sequencing project: providing services to taxonomists for standard genome sequencing and annotation.</title>
        <authorList>
            <consortium name="The Broad Institute Genomics Platform"/>
            <consortium name="The Broad Institute Genome Sequencing Center for Infectious Disease"/>
            <person name="Wu L."/>
            <person name="Ma J."/>
        </authorList>
    </citation>
    <scope>NUCLEOTIDE SEQUENCE [LARGE SCALE GENOMIC DNA]</scope>
    <source>
        <strain evidence="3">KCTC 3950</strain>
    </source>
</reference>
<sequence>MTESSRAFLAAMKVIVSSRLAYRGDLYISIFVMLLGEAILPFITLLIYRSGASFPGWTLEEVMLLQGVFMLSKGIAYPFFYGMVYNTLDRVREGTFEVLLLKPRSAMFMTMVTGFSLDGIGRLLGGLFLFGFSLSVLPAPEPLQWAGFLLFMALSACVLFGSALVMSGILFHWVGSSRVYDIHDAVTTYGRYPRTIYSKPLQFLLSSLLPVAMISYFPSSLLLGKADSAMMGAAVSSAVFLAAAIGFWHYMLSKYTSAGG</sequence>
<feature type="transmembrane region" description="Helical" evidence="1">
    <location>
        <begin position="108"/>
        <end position="133"/>
    </location>
</feature>
<dbReference type="InterPro" id="IPR010390">
    <property type="entry name" value="ABC-2_transporter-like"/>
</dbReference>
<keyword evidence="1" id="KW-0812">Transmembrane</keyword>
<keyword evidence="1" id="KW-0472">Membrane</keyword>
<dbReference type="Pfam" id="PF06182">
    <property type="entry name" value="ABC2_membrane_6"/>
    <property type="match status" value="1"/>
</dbReference>
<evidence type="ECO:0000313" key="3">
    <source>
        <dbReference type="Proteomes" id="UP001597541"/>
    </source>
</evidence>
<feature type="transmembrane region" description="Helical" evidence="1">
    <location>
        <begin position="201"/>
        <end position="223"/>
    </location>
</feature>
<keyword evidence="3" id="KW-1185">Reference proteome</keyword>